<dbReference type="EMBL" id="CAJMXA010000069">
    <property type="protein sequence ID" value="CAE6414252.1"/>
    <property type="molecule type" value="Genomic_DNA"/>
</dbReference>
<gene>
    <name evidence="2" type="ORF">RDB_LOCUS4310</name>
</gene>
<protein>
    <submittedName>
        <fullName evidence="2">Uncharacterized protein</fullName>
    </submittedName>
</protein>
<feature type="region of interest" description="Disordered" evidence="1">
    <location>
        <begin position="359"/>
        <end position="394"/>
    </location>
</feature>
<organism evidence="2 3">
    <name type="scientific">Rhizoctonia solani</name>
    <dbReference type="NCBI Taxonomy" id="456999"/>
    <lineage>
        <taxon>Eukaryota</taxon>
        <taxon>Fungi</taxon>
        <taxon>Dikarya</taxon>
        <taxon>Basidiomycota</taxon>
        <taxon>Agaricomycotina</taxon>
        <taxon>Agaricomycetes</taxon>
        <taxon>Cantharellales</taxon>
        <taxon>Ceratobasidiaceae</taxon>
        <taxon>Rhizoctonia</taxon>
    </lineage>
</organism>
<proteinExistence type="predicted"/>
<dbReference type="AlphaFoldDB" id="A0A8H2X0U9"/>
<reference evidence="2" key="1">
    <citation type="submission" date="2021-01" db="EMBL/GenBank/DDBJ databases">
        <authorList>
            <person name="Kaushik A."/>
        </authorList>
    </citation>
    <scope>NUCLEOTIDE SEQUENCE</scope>
    <source>
        <strain evidence="2">AG6-10EEA</strain>
    </source>
</reference>
<dbReference type="Proteomes" id="UP000663853">
    <property type="component" value="Unassembled WGS sequence"/>
</dbReference>
<evidence type="ECO:0000313" key="3">
    <source>
        <dbReference type="Proteomes" id="UP000663853"/>
    </source>
</evidence>
<comment type="caution">
    <text evidence="2">The sequence shown here is derived from an EMBL/GenBank/DDBJ whole genome shotgun (WGS) entry which is preliminary data.</text>
</comment>
<feature type="compositionally biased region" description="Polar residues" evidence="1">
    <location>
        <begin position="24"/>
        <end position="42"/>
    </location>
</feature>
<feature type="compositionally biased region" description="Low complexity" evidence="1">
    <location>
        <begin position="120"/>
        <end position="137"/>
    </location>
</feature>
<feature type="compositionally biased region" description="Polar residues" evidence="1">
    <location>
        <begin position="372"/>
        <end position="391"/>
    </location>
</feature>
<feature type="region of interest" description="Disordered" evidence="1">
    <location>
        <begin position="120"/>
        <end position="168"/>
    </location>
</feature>
<accession>A0A8H2X0U9</accession>
<name>A0A8H2X0U9_9AGAM</name>
<evidence type="ECO:0000313" key="2">
    <source>
        <dbReference type="EMBL" id="CAE6414252.1"/>
    </source>
</evidence>
<feature type="region of interest" description="Disordered" evidence="1">
    <location>
        <begin position="1"/>
        <end position="46"/>
    </location>
</feature>
<sequence>MQSGGNLRQPNGIYGATPQRHHPYSQSSPTQNTPSEFGQPTFSEKPVDKDSCCLNYSNERSLGGVLYHGSASLNCPPPTRTNQDLYGKHSYFMITEGHRNNRSFTQGLWGLSAAPTLVPMSAPSTHSSSQSSSPSIPNREPNTSAGIRAKPSLKRQQGSSKRPSPDEFQNLVLFPRDHESILLEYVGTDSKYTLAKNHAGMIVRSSIKSQDITSRMHEVAEPLDAIDIFLGILLEHQALKLEQKGCLSLRICFGALTALLGDFSQGGGVENFVSDPHAAVVPREQLAQFRDYNPNLKVLLRRLSEKLEKSMNLYRHRRSPSGSLVAKFQEMSDTLNVWSQYLGDNTFASPSRIASDWLRNHPTQVDSRRRNQAYSEQASPILSDATRSSPPQVDANYLSPMNAFSEPPRLPNNGNMRPTSTDAPIQHENLFRSGVTFYGPQVASTGSIPFNHGLYPTMGGLNENINMPSLPGGLGILGHQSHSPNAAQYHANNSGFY</sequence>
<evidence type="ECO:0000256" key="1">
    <source>
        <dbReference type="SAM" id="MobiDB-lite"/>
    </source>
</evidence>